<evidence type="ECO:0000313" key="8">
    <source>
        <dbReference type="Proteomes" id="UP001172101"/>
    </source>
</evidence>
<feature type="region of interest" description="Disordered" evidence="5">
    <location>
        <begin position="243"/>
        <end position="267"/>
    </location>
</feature>
<dbReference type="RefSeq" id="XP_060299957.1">
    <property type="nucleotide sequence ID" value="XM_060444850.1"/>
</dbReference>
<evidence type="ECO:0000256" key="1">
    <source>
        <dbReference type="ARBA" id="ARBA00022723"/>
    </source>
</evidence>
<feature type="region of interest" description="Disordered" evidence="5">
    <location>
        <begin position="1213"/>
        <end position="1241"/>
    </location>
</feature>
<dbReference type="InterPro" id="IPR000571">
    <property type="entry name" value="Znf_CCCH"/>
</dbReference>
<accession>A0AA40E7Q6</accession>
<evidence type="ECO:0000256" key="5">
    <source>
        <dbReference type="SAM" id="MobiDB-lite"/>
    </source>
</evidence>
<dbReference type="GO" id="GO:0008270">
    <property type="term" value="F:zinc ion binding"/>
    <property type="evidence" value="ECO:0007669"/>
    <property type="project" value="UniProtKB-KW"/>
</dbReference>
<feature type="region of interest" description="Disordered" evidence="5">
    <location>
        <begin position="1468"/>
        <end position="1527"/>
    </location>
</feature>
<name>A0AA40E7Q6_9PEZI</name>
<feature type="domain" description="C3H1-type" evidence="6">
    <location>
        <begin position="1537"/>
        <end position="1562"/>
    </location>
</feature>
<feature type="region of interest" description="Disordered" evidence="5">
    <location>
        <begin position="782"/>
        <end position="1019"/>
    </location>
</feature>
<protein>
    <recommendedName>
        <fullName evidence="6">C3H1-type domain-containing protein</fullName>
    </recommendedName>
</protein>
<evidence type="ECO:0000313" key="7">
    <source>
        <dbReference type="EMBL" id="KAK0727101.1"/>
    </source>
</evidence>
<feature type="compositionally biased region" description="Polar residues" evidence="5">
    <location>
        <begin position="333"/>
        <end position="349"/>
    </location>
</feature>
<keyword evidence="2 4" id="KW-0863">Zinc-finger</keyword>
<sequence>MDQGHGNGMSEWDPENFNPEAWGHQFTDSGLAFDSNQGANHSYQNQGQNHNHNQMQGSSLNNNHSLSNNHNLNHGLNHNHNHGHTQNPNAFIDAAPQTQNQIRAQLSRSEPEQAMYRSFPYFQQNDIWSGSTQTATTPNPYGHPSPLPQSYYPNQQSPGDVGRAANARFALVDPHLSHWQGQQLPSAGYGATPEFENPLAASHTVNLQPPGPRASPLSYSSVSRAVPGGVMQGIQGYESLPRQSVDARQHQPQFAPISNGQPLQGRPSVAQLPVAMNTGSPRTALQQAQQIPMTAQPLGQQQQQLISRSPQTHTPPLQPQVQPSIHRPMQAPPVQSHNQAHNQAHNQTHNQTPVQAHNLNPVQAHNQTSIKTHNQAFVQAHVQAPVQPTQIQAAVQAAPIQSSAARPQPVQQFVQSTDRNVVSGVKRRPTSETPEPGLLVKKVRVLGGPINPSSPSTPATQTETPPPNSSFYLDNQALEEARGRIGGTLAGVPHLIVGDTPVKLKKGPPTKRYVIISTKGDKDPLFPELPWGWTQAESLGNHLAAYQGAKTYLDRQKADARLEMELARTETEIPIDWWKKLPKGDANLEAKRTDPPPEPLNTAVTVSASLFIHPSHKGNRRVLIQAADDYYDILDDKVAEYRKNAPIFDKIVKGLKIRAKNPALFSLADEEALKLQLEPTGKQLESAFAAGLKEADARVFRHLGEKTDLPTRILNVLIRHINLNDARSPLVKVLLRFFCRFTTVKRSKLESWKFPSIAKKLESNGDAEVRKLVAAIFSNADENDESDSSASDAKTVPSKTIESAGERKISKGNGKVSTASLGSKRAREDDVGSEGRSSKKTTADLSTPGTNSSKASSAATKAPPATVTKVPVPKLPIAAPAPTPATSQAKARSGLLLPGKIRPAPKASPKIETLKVEAPKATAKPIVAPKAQPVKTDAPKAAVSKPQAAQAAPTAPAPTKITKLKVSEPTQSGPSRFAALLAEIAEPKKVKAPVPQPLTPTDPDETDAQKERRLRKEARRRLNLKVTFRSDDRLVEIREFTRFPEEIGGRPGNAARDVDKMEGMALKKGHAGEIRPWEEPNPLDLDAIPQEARERAFVTRGGNATFSTEQQKFMEDREATELMVVYTEPSDIPPTPKSPPYEPMLADDNPAEAIQLPAASEYDEVRLRARDRTQVGLWRAANDSQVRMDARSNPDYADFTKALKSISSIADSYNGHTGPKTEARDDWETIGSDSRDQQTYSSLMSDRARNYRDPEEFDPARPRTVQRHDYVDAVVQKAVDFVEEIVDELRKSQSYLPSGTAEVPATKQQVSQPAEAAPDYTAAWAQYYAQQAQPQQQQQQKQAAWYAQQQTAYNQGANPYVQAQASQVTGQQPNADAGNQLSAILSVLGNQPAAAQPQYPSADSASLQALMNALAGTTQPQGSQSLPAPADPQSAEYLLSIMKWASGQAPAQAQASAAPAAATSYAQSQGQTGAPVHGPYGAQGYGQSHRDQDGYNPGNRSAGGGGSNGGGGWGSGSGSKSSQSDIPEHLRGINRSLIGTKQCTFWARGQCAKGDKCTFRHD</sequence>
<feature type="compositionally biased region" description="Polar residues" evidence="5">
    <location>
        <begin position="451"/>
        <end position="471"/>
    </location>
</feature>
<dbReference type="Proteomes" id="UP001172101">
    <property type="component" value="Unassembled WGS sequence"/>
</dbReference>
<feature type="compositionally biased region" description="Low complexity" evidence="5">
    <location>
        <begin position="852"/>
        <end position="891"/>
    </location>
</feature>
<feature type="compositionally biased region" description="Low complexity" evidence="5">
    <location>
        <begin position="40"/>
        <end position="76"/>
    </location>
</feature>
<keyword evidence="3 4" id="KW-0862">Zinc</keyword>
<feature type="region of interest" description="Disordered" evidence="5">
    <location>
        <begin position="447"/>
        <end position="471"/>
    </location>
</feature>
<dbReference type="PANTHER" id="PTHR48125:SF10">
    <property type="entry name" value="OS12G0136300 PROTEIN"/>
    <property type="match status" value="1"/>
</dbReference>
<proteinExistence type="predicted"/>
<feature type="region of interest" description="Disordered" evidence="5">
    <location>
        <begin position="295"/>
        <end position="349"/>
    </location>
</feature>
<keyword evidence="1 4" id="KW-0479">Metal-binding</keyword>
<organism evidence="7 8">
    <name type="scientific">Lasiosphaeria miniovina</name>
    <dbReference type="NCBI Taxonomy" id="1954250"/>
    <lineage>
        <taxon>Eukaryota</taxon>
        <taxon>Fungi</taxon>
        <taxon>Dikarya</taxon>
        <taxon>Ascomycota</taxon>
        <taxon>Pezizomycotina</taxon>
        <taxon>Sordariomycetes</taxon>
        <taxon>Sordariomycetidae</taxon>
        <taxon>Sordariales</taxon>
        <taxon>Lasiosphaeriaceae</taxon>
        <taxon>Lasiosphaeria</taxon>
    </lineage>
</organism>
<dbReference type="GeneID" id="85328120"/>
<gene>
    <name evidence="7" type="ORF">B0T26DRAFT_747472</name>
</gene>
<feature type="compositionally biased region" description="Low complexity" evidence="5">
    <location>
        <begin position="939"/>
        <end position="959"/>
    </location>
</feature>
<evidence type="ECO:0000256" key="4">
    <source>
        <dbReference type="PROSITE-ProRule" id="PRU00723"/>
    </source>
</evidence>
<evidence type="ECO:0000256" key="2">
    <source>
        <dbReference type="ARBA" id="ARBA00022771"/>
    </source>
</evidence>
<comment type="caution">
    <text evidence="7">The sequence shown here is derived from an EMBL/GenBank/DDBJ whole genome shotgun (WGS) entry which is preliminary data.</text>
</comment>
<dbReference type="InterPro" id="IPR036855">
    <property type="entry name" value="Znf_CCCH_sf"/>
</dbReference>
<feature type="region of interest" description="Disordered" evidence="5">
    <location>
        <begin position="129"/>
        <end position="160"/>
    </location>
</feature>
<reference evidence="7" key="1">
    <citation type="submission" date="2023-06" db="EMBL/GenBank/DDBJ databases">
        <title>Genome-scale phylogeny and comparative genomics of the fungal order Sordariales.</title>
        <authorList>
            <consortium name="Lawrence Berkeley National Laboratory"/>
            <person name="Hensen N."/>
            <person name="Bonometti L."/>
            <person name="Westerberg I."/>
            <person name="Brannstrom I.O."/>
            <person name="Guillou S."/>
            <person name="Cros-Aarteil S."/>
            <person name="Calhoun S."/>
            <person name="Haridas S."/>
            <person name="Kuo A."/>
            <person name="Mondo S."/>
            <person name="Pangilinan J."/>
            <person name="Riley R."/>
            <person name="LaButti K."/>
            <person name="Andreopoulos B."/>
            <person name="Lipzen A."/>
            <person name="Chen C."/>
            <person name="Yanf M."/>
            <person name="Daum C."/>
            <person name="Ng V."/>
            <person name="Clum A."/>
            <person name="Steindorff A."/>
            <person name="Ohm R."/>
            <person name="Martin F."/>
            <person name="Silar P."/>
            <person name="Natvig D."/>
            <person name="Lalanne C."/>
            <person name="Gautier V."/>
            <person name="Ament-velasquez S.L."/>
            <person name="Kruys A."/>
            <person name="Hutchinson M.I."/>
            <person name="Powell A.J."/>
            <person name="Barry K."/>
            <person name="Miller A.N."/>
            <person name="Grigoriev I.V."/>
            <person name="Debuchy R."/>
            <person name="Gladieux P."/>
            <person name="Thoren M.H."/>
            <person name="Johannesson H."/>
        </authorList>
    </citation>
    <scope>NUCLEOTIDE SEQUENCE</scope>
    <source>
        <strain evidence="7">SMH2392-1A</strain>
    </source>
</reference>
<dbReference type="SUPFAM" id="SSF90229">
    <property type="entry name" value="CCCH zinc finger"/>
    <property type="match status" value="1"/>
</dbReference>
<dbReference type="PROSITE" id="PS50103">
    <property type="entry name" value="ZF_C3H1"/>
    <property type="match status" value="1"/>
</dbReference>
<keyword evidence="8" id="KW-1185">Reference proteome</keyword>
<feature type="compositionally biased region" description="Polar residues" evidence="5">
    <location>
        <begin position="250"/>
        <end position="262"/>
    </location>
</feature>
<feature type="compositionally biased region" description="Polar residues" evidence="5">
    <location>
        <begin position="129"/>
        <end position="139"/>
    </location>
</feature>
<feature type="compositionally biased region" description="Gly residues" evidence="5">
    <location>
        <begin position="1501"/>
        <end position="1517"/>
    </location>
</feature>
<evidence type="ECO:0000259" key="6">
    <source>
        <dbReference type="PROSITE" id="PS50103"/>
    </source>
</evidence>
<feature type="compositionally biased region" description="Polar residues" evidence="5">
    <location>
        <begin position="295"/>
        <end position="323"/>
    </location>
</feature>
<feature type="zinc finger region" description="C3H1-type" evidence="4">
    <location>
        <begin position="1537"/>
        <end position="1562"/>
    </location>
</feature>
<dbReference type="EMBL" id="JAUIRO010000002">
    <property type="protein sequence ID" value="KAK0727101.1"/>
    <property type="molecule type" value="Genomic_DNA"/>
</dbReference>
<feature type="region of interest" description="Disordered" evidence="5">
    <location>
        <begin position="1"/>
        <end position="91"/>
    </location>
</feature>
<evidence type="ECO:0000256" key="3">
    <source>
        <dbReference type="ARBA" id="ARBA00022833"/>
    </source>
</evidence>
<dbReference type="PANTHER" id="PTHR48125">
    <property type="entry name" value="LP07818P1"/>
    <property type="match status" value="1"/>
</dbReference>